<evidence type="ECO:0000313" key="13">
    <source>
        <dbReference type="EMBL" id="MPC46685.1"/>
    </source>
</evidence>
<evidence type="ECO:0000313" key="14">
    <source>
        <dbReference type="Proteomes" id="UP000324222"/>
    </source>
</evidence>
<proteinExistence type="inferred from homology"/>
<feature type="transmembrane region" description="Helical" evidence="12">
    <location>
        <begin position="6"/>
        <end position="29"/>
    </location>
</feature>
<evidence type="ECO:0000256" key="11">
    <source>
        <dbReference type="SAM" id="MobiDB-lite"/>
    </source>
</evidence>
<keyword evidence="4 13" id="KW-0808">Transferase</keyword>
<keyword evidence="14" id="KW-1185">Reference proteome</keyword>
<dbReference type="AlphaFoldDB" id="A0A5B7FMK9"/>
<name>A0A5B7FMK9_PORTR</name>
<dbReference type="Gene3D" id="3.90.550.10">
    <property type="entry name" value="Spore Coat Polysaccharide Biosynthesis Protein SpsA, Chain A"/>
    <property type="match status" value="1"/>
</dbReference>
<dbReference type="EC" id="2.4.1.135" evidence="3"/>
<feature type="region of interest" description="Disordered" evidence="11">
    <location>
        <begin position="149"/>
        <end position="168"/>
    </location>
</feature>
<comment type="similarity">
    <text evidence="2">Belongs to the glycosyltransferase 43 family.</text>
</comment>
<evidence type="ECO:0000256" key="9">
    <source>
        <dbReference type="ARBA" id="ARBA00023180"/>
    </source>
</evidence>
<dbReference type="PANTHER" id="PTHR10896:SF65">
    <property type="entry name" value="GALACTOSYLGALACTOSYLXYLOSYLPROTEIN 3-BETA-GLUCURONOSYLTRANSFERASE 3"/>
    <property type="match status" value="1"/>
</dbReference>
<dbReference type="EMBL" id="VSRR010007325">
    <property type="protein sequence ID" value="MPC46685.1"/>
    <property type="molecule type" value="Genomic_DNA"/>
</dbReference>
<evidence type="ECO:0000256" key="3">
    <source>
        <dbReference type="ARBA" id="ARBA00012641"/>
    </source>
</evidence>
<keyword evidence="6" id="KW-0735">Signal-anchor</keyword>
<dbReference type="SUPFAM" id="SSF53448">
    <property type="entry name" value="Nucleotide-diphospho-sugar transferases"/>
    <property type="match status" value="1"/>
</dbReference>
<keyword evidence="5 12" id="KW-0812">Transmembrane</keyword>
<dbReference type="OrthoDB" id="675023at2759"/>
<comment type="caution">
    <text evidence="13">The sequence shown here is derived from an EMBL/GenBank/DDBJ whole genome shotgun (WGS) entry which is preliminary data.</text>
</comment>
<evidence type="ECO:0000256" key="7">
    <source>
        <dbReference type="ARBA" id="ARBA00022989"/>
    </source>
</evidence>
<evidence type="ECO:0000256" key="12">
    <source>
        <dbReference type="SAM" id="Phobius"/>
    </source>
</evidence>
<gene>
    <name evidence="13" type="primary">GlcAT-P_0</name>
    <name evidence="13" type="ORF">E2C01_040410</name>
</gene>
<feature type="compositionally biased region" description="Polar residues" evidence="11">
    <location>
        <begin position="157"/>
        <end position="168"/>
    </location>
</feature>
<dbReference type="GO" id="GO:0005975">
    <property type="term" value="P:carbohydrate metabolic process"/>
    <property type="evidence" value="ECO:0007669"/>
    <property type="project" value="TreeGrafter"/>
</dbReference>
<protein>
    <recommendedName>
        <fullName evidence="3">galactosylgalactosylxylosylprotein 3-beta-glucuronosyltransferase</fullName>
        <ecNumber evidence="3">2.4.1.135</ecNumber>
    </recommendedName>
</protein>
<reference evidence="13 14" key="1">
    <citation type="submission" date="2019-05" db="EMBL/GenBank/DDBJ databases">
        <title>Another draft genome of Portunus trituberculatus and its Hox gene families provides insights of decapod evolution.</title>
        <authorList>
            <person name="Jeong J.-H."/>
            <person name="Song I."/>
            <person name="Kim S."/>
            <person name="Choi T."/>
            <person name="Kim D."/>
            <person name="Ryu S."/>
            <person name="Kim W."/>
        </authorList>
    </citation>
    <scope>NUCLEOTIDE SEQUENCE [LARGE SCALE GENOMIC DNA]</scope>
    <source>
        <tissue evidence="13">Muscle</tissue>
    </source>
</reference>
<comment type="subcellular location">
    <subcellularLocation>
        <location evidence="1">Membrane</location>
        <topology evidence="1">Single-pass type II membrane protein</topology>
    </subcellularLocation>
</comment>
<dbReference type="InterPro" id="IPR029044">
    <property type="entry name" value="Nucleotide-diphossugar_trans"/>
</dbReference>
<evidence type="ECO:0000256" key="6">
    <source>
        <dbReference type="ARBA" id="ARBA00022968"/>
    </source>
</evidence>
<evidence type="ECO:0000256" key="2">
    <source>
        <dbReference type="ARBA" id="ARBA00007706"/>
    </source>
</evidence>
<keyword evidence="9" id="KW-0325">Glycoprotein</keyword>
<sequence length="168" mass="19453">MHWRAWHEVLWVMVVMETLLLVAGMHWLVSYRARWCARGRDDVMEEESEPTHYHHHHHHIHTITTTTITTTTTTTTTTSEFTNRHRIQLGDSKDNPLRVTDSSWPPVYLVTPTYRRTSQLADLTRLAQTLMLVPGLHWVVVEDAEVGHHSPHCPATRTLSSSFNPYAN</sequence>
<evidence type="ECO:0000256" key="1">
    <source>
        <dbReference type="ARBA" id="ARBA00004606"/>
    </source>
</evidence>
<evidence type="ECO:0000256" key="10">
    <source>
        <dbReference type="ARBA" id="ARBA00047979"/>
    </source>
</evidence>
<dbReference type="PANTHER" id="PTHR10896">
    <property type="entry name" value="GALACTOSYLGALACTOSYLXYLOSYLPROTEIN 3-BETA-GLUCURONOSYLTRANSFERASE BETA-1,3-GLUCURONYLTRANSFERASE"/>
    <property type="match status" value="1"/>
</dbReference>
<dbReference type="GO" id="GO:0015018">
    <property type="term" value="F:galactosylgalactosylxylosylprotein 3-beta-glucuronosyltransferase activity"/>
    <property type="evidence" value="ECO:0007669"/>
    <property type="project" value="UniProtKB-EC"/>
</dbReference>
<organism evidence="13 14">
    <name type="scientific">Portunus trituberculatus</name>
    <name type="common">Swimming crab</name>
    <name type="synonym">Neptunus trituberculatus</name>
    <dbReference type="NCBI Taxonomy" id="210409"/>
    <lineage>
        <taxon>Eukaryota</taxon>
        <taxon>Metazoa</taxon>
        <taxon>Ecdysozoa</taxon>
        <taxon>Arthropoda</taxon>
        <taxon>Crustacea</taxon>
        <taxon>Multicrustacea</taxon>
        <taxon>Malacostraca</taxon>
        <taxon>Eumalacostraca</taxon>
        <taxon>Eucarida</taxon>
        <taxon>Decapoda</taxon>
        <taxon>Pleocyemata</taxon>
        <taxon>Brachyura</taxon>
        <taxon>Eubrachyura</taxon>
        <taxon>Portunoidea</taxon>
        <taxon>Portunidae</taxon>
        <taxon>Portuninae</taxon>
        <taxon>Portunus</taxon>
    </lineage>
</organism>
<dbReference type="InterPro" id="IPR005027">
    <property type="entry name" value="Glyco_trans_43"/>
</dbReference>
<dbReference type="GO" id="GO:0000139">
    <property type="term" value="C:Golgi membrane"/>
    <property type="evidence" value="ECO:0007669"/>
    <property type="project" value="TreeGrafter"/>
</dbReference>
<keyword evidence="7 12" id="KW-1133">Transmembrane helix</keyword>
<evidence type="ECO:0000256" key="5">
    <source>
        <dbReference type="ARBA" id="ARBA00022692"/>
    </source>
</evidence>
<keyword evidence="8 12" id="KW-0472">Membrane</keyword>
<accession>A0A5B7FMK9</accession>
<evidence type="ECO:0000256" key="8">
    <source>
        <dbReference type="ARBA" id="ARBA00023136"/>
    </source>
</evidence>
<dbReference type="GO" id="GO:0050650">
    <property type="term" value="P:chondroitin sulfate proteoglycan biosynthetic process"/>
    <property type="evidence" value="ECO:0007669"/>
    <property type="project" value="TreeGrafter"/>
</dbReference>
<comment type="catalytic activity">
    <reaction evidence="10">
        <text>3-O-(beta-D-galactosyl-(1-&gt;3)-beta-D-galactosyl-(1-&gt;4)-beta-D-xylosyl)-L-seryl-[protein] + UDP-alpha-D-glucuronate = 3-O-(beta-D-GlcA-(1-&gt;3)-beta-D-Gal-(1-&gt;3)-beta-D-Gal-(1-&gt;4)-beta-D-Xyl)-L-seryl-[protein] + UDP + H(+)</text>
        <dbReference type="Rhea" id="RHEA:24168"/>
        <dbReference type="Rhea" id="RHEA-COMP:12571"/>
        <dbReference type="Rhea" id="RHEA-COMP:12573"/>
        <dbReference type="ChEBI" id="CHEBI:15378"/>
        <dbReference type="ChEBI" id="CHEBI:58052"/>
        <dbReference type="ChEBI" id="CHEBI:58223"/>
        <dbReference type="ChEBI" id="CHEBI:132090"/>
        <dbReference type="ChEBI" id="CHEBI:132093"/>
        <dbReference type="EC" id="2.4.1.135"/>
    </reaction>
</comment>
<evidence type="ECO:0000256" key="4">
    <source>
        <dbReference type="ARBA" id="ARBA00022679"/>
    </source>
</evidence>
<dbReference type="Proteomes" id="UP000324222">
    <property type="component" value="Unassembled WGS sequence"/>
</dbReference>